<dbReference type="AlphaFoldDB" id="A0A7T8HK16"/>
<organism evidence="2 3">
    <name type="scientific">Caligus rogercresseyi</name>
    <name type="common">Sea louse</name>
    <dbReference type="NCBI Taxonomy" id="217165"/>
    <lineage>
        <taxon>Eukaryota</taxon>
        <taxon>Metazoa</taxon>
        <taxon>Ecdysozoa</taxon>
        <taxon>Arthropoda</taxon>
        <taxon>Crustacea</taxon>
        <taxon>Multicrustacea</taxon>
        <taxon>Hexanauplia</taxon>
        <taxon>Copepoda</taxon>
        <taxon>Siphonostomatoida</taxon>
        <taxon>Caligidae</taxon>
        <taxon>Caligus</taxon>
    </lineage>
</organism>
<protein>
    <submittedName>
        <fullName evidence="2">Uncharacterized protein</fullName>
    </submittedName>
</protein>
<feature type="region of interest" description="Disordered" evidence="1">
    <location>
        <begin position="1"/>
        <end position="75"/>
    </location>
</feature>
<dbReference type="Proteomes" id="UP000595437">
    <property type="component" value="Chromosome 8"/>
</dbReference>
<evidence type="ECO:0000313" key="2">
    <source>
        <dbReference type="EMBL" id="QQP51352.1"/>
    </source>
</evidence>
<feature type="compositionally biased region" description="Low complexity" evidence="1">
    <location>
        <begin position="40"/>
        <end position="49"/>
    </location>
</feature>
<feature type="non-terminal residue" evidence="2">
    <location>
        <position position="1"/>
    </location>
</feature>
<sequence>QVQRFSSPKSSPPVATKRGAMAAGYEAPDEDWEALRARGRGSASNARAGPVAEEAQPCHAAVNSSRPRDSIWPWR</sequence>
<keyword evidence="3" id="KW-1185">Reference proteome</keyword>
<reference evidence="3" key="1">
    <citation type="submission" date="2021-01" db="EMBL/GenBank/DDBJ databases">
        <title>Caligus Genome Assembly.</title>
        <authorList>
            <person name="Gallardo-Escarate C."/>
        </authorList>
    </citation>
    <scope>NUCLEOTIDE SEQUENCE [LARGE SCALE GENOMIC DNA]</scope>
</reference>
<evidence type="ECO:0000313" key="3">
    <source>
        <dbReference type="Proteomes" id="UP000595437"/>
    </source>
</evidence>
<name>A0A7T8HK16_CALRO</name>
<evidence type="ECO:0000256" key="1">
    <source>
        <dbReference type="SAM" id="MobiDB-lite"/>
    </source>
</evidence>
<gene>
    <name evidence="2" type="ORF">FKW44_012679</name>
</gene>
<proteinExistence type="predicted"/>
<dbReference type="EMBL" id="CP045897">
    <property type="protein sequence ID" value="QQP51352.1"/>
    <property type="molecule type" value="Genomic_DNA"/>
</dbReference>
<accession>A0A7T8HK16</accession>